<evidence type="ECO:0000313" key="2">
    <source>
        <dbReference type="Proteomes" id="UP000677407"/>
    </source>
</evidence>
<dbReference type="RefSeq" id="YP_010087487.1">
    <property type="nucleotide sequence ID" value="NC_055555.1"/>
</dbReference>
<sequence>MTYLLVGLLLLASCVCVSGASQQNSTCCHISYKAPHILGCFTEYEAIYFLATNSCSNYNVVRLKINDTSEVCGNGFNVMGFMTSVLQNLSVRSEQETELLQILLSLRKEFVDTFDIAKTNTSIFSVVD</sequence>
<dbReference type="Pfam" id="PF11108">
    <property type="entry name" value="Phage_glycop_gL"/>
    <property type="match status" value="1"/>
</dbReference>
<dbReference type="PROSITE" id="PS52026">
    <property type="entry name" value="GL_GHV"/>
    <property type="match status" value="1"/>
</dbReference>
<dbReference type="KEGG" id="vg:65102772"/>
<dbReference type="InterPro" id="IPR038313">
    <property type="entry name" value="Herpes_gL_rhadinovirus_sf"/>
</dbReference>
<protein>
    <submittedName>
        <fullName evidence="1">Glycoprotein L</fullName>
    </submittedName>
</protein>
<keyword evidence="2" id="KW-1185">Reference proteome</keyword>
<proteinExistence type="predicted"/>
<dbReference type="InterPro" id="IPR020175">
    <property type="entry name" value="Herpes_gL_rhadinovirus"/>
</dbReference>
<dbReference type="GO" id="GO:0019064">
    <property type="term" value="P:fusion of virus membrane with host plasma membrane"/>
    <property type="evidence" value="ECO:0007669"/>
    <property type="project" value="InterPro"/>
</dbReference>
<dbReference type="Gene3D" id="3.10.390.20">
    <property type="entry name" value="Viral glycoprotein L"/>
    <property type="match status" value="1"/>
</dbReference>
<dbReference type="Proteomes" id="UP000677407">
    <property type="component" value="Segment"/>
</dbReference>
<evidence type="ECO:0000313" key="1">
    <source>
        <dbReference type="EMBL" id="AZB49217.1"/>
    </source>
</evidence>
<gene>
    <name evidence="1" type="primary">ORF47</name>
</gene>
<accession>A0A3S5HA18</accession>
<organism evidence="1">
    <name type="scientific">Phascolarctid gammaherpesvirus 1</name>
    <dbReference type="NCBI Taxonomy" id="2249313"/>
    <lineage>
        <taxon>Viruses</taxon>
        <taxon>Duplodnaviria</taxon>
        <taxon>Heunggongvirae</taxon>
        <taxon>Peploviricota</taxon>
        <taxon>Herviviricetes</taxon>
        <taxon>Herpesvirales</taxon>
        <taxon>Orthoherpesviridae</taxon>
        <taxon>Gammaherpesvirinae</taxon>
        <taxon>Manticavirus</taxon>
        <taxon>Manticavirus phascolarctidgamma1</taxon>
    </lineage>
</organism>
<dbReference type="GeneID" id="65102772"/>
<dbReference type="EMBL" id="MG452722">
    <property type="protein sequence ID" value="AZB49217.1"/>
    <property type="molecule type" value="Genomic_DNA"/>
</dbReference>
<name>A0A3S5HA18_9GAMA</name>
<reference evidence="1" key="1">
    <citation type="submission" date="2017-11" db="EMBL/GenBank/DDBJ databases">
        <title>The distinct marsupial branch of gammaherpesviruses includes novel host-derived genes seldom found in other viruses.</title>
        <authorList>
            <person name="Vaz P.K."/>
        </authorList>
    </citation>
    <scope>NUCLEOTIDE SEQUENCE</scope>
    <source>
        <strain evidence="1">36M/11</strain>
    </source>
</reference>